<name>A0A6A5BTS9_NAEFO</name>
<sequence length="503" mass="57215">MIRAELLIYFPTKLYFSGEKVVGYVELRLPSQMGIYGIKIDVFGREYYTTNLQQALKTNTNTRITRIFYEHSTKLEGRGSTKKEAREFFGLFKKQVNTILPAGVYKYDFEIQLPDFIPPTYHTNQSALTGSKSNYGMPAIDYELRCTCMNSDKSVGDLISSAAIPVGGSLMTPSLMGSNSIPFTDTKVKTFLFANGQINTTLQMPSRVFLTGDYLQGQLTLENTSQKTVSDCTISFIQRVDCLKPGQKVPLKSDVYVIKKIVIGELKAKEKKALNLNQQTGVKVPDFCVESIFPHQKMGTLVNVVYFIKVTGKLSLATDLDYECMIYVANRMRHMAYFQQVQTITQPFMTAASPSQHSVNVPQTNQFVSPYYQQPSQYGGVVSHEQPQIAIQQYQPFVPEQQQAMHRSQSFNDQMKQSAEEYPQTPLDGSAPPEQEATEYFEYQDDQQNMSLYPTIERYHLPPIPLTAYETEARRQLDREHQQQTNSQQNVNNDMNAVNYPSY</sequence>
<dbReference type="VEuPathDB" id="AmoebaDB:NfTy_038470"/>
<dbReference type="InterPro" id="IPR011021">
    <property type="entry name" value="Arrestin-like_N"/>
</dbReference>
<protein>
    <recommendedName>
        <fullName evidence="2">Arrestin C-terminal-like domain-containing protein</fullName>
    </recommendedName>
</protein>
<dbReference type="VEuPathDB" id="AmoebaDB:FDP41_012160"/>
<comment type="caution">
    <text evidence="3">The sequence shown here is derived from an EMBL/GenBank/DDBJ whole genome shotgun (WGS) entry which is preliminary data.</text>
</comment>
<feature type="compositionally biased region" description="Polar residues" evidence="1">
    <location>
        <begin position="494"/>
        <end position="503"/>
    </location>
</feature>
<feature type="compositionally biased region" description="Polar residues" evidence="1">
    <location>
        <begin position="404"/>
        <end position="417"/>
    </location>
</feature>
<evidence type="ECO:0000256" key="1">
    <source>
        <dbReference type="SAM" id="MobiDB-lite"/>
    </source>
</evidence>
<dbReference type="AlphaFoldDB" id="A0A6A5BTS9"/>
<organism evidence="3 4">
    <name type="scientific">Naegleria fowleri</name>
    <name type="common">Brain eating amoeba</name>
    <dbReference type="NCBI Taxonomy" id="5763"/>
    <lineage>
        <taxon>Eukaryota</taxon>
        <taxon>Discoba</taxon>
        <taxon>Heterolobosea</taxon>
        <taxon>Tetramitia</taxon>
        <taxon>Eutetramitia</taxon>
        <taxon>Vahlkampfiidae</taxon>
        <taxon>Naegleria</taxon>
    </lineage>
</organism>
<dbReference type="RefSeq" id="XP_044566216.1">
    <property type="nucleotide sequence ID" value="XM_044702649.1"/>
</dbReference>
<dbReference type="Gene3D" id="2.60.40.640">
    <property type="match status" value="2"/>
</dbReference>
<dbReference type="VEuPathDB" id="AmoebaDB:NF0046300"/>
<accession>A0A6A5BTS9</accession>
<keyword evidence="4" id="KW-1185">Reference proteome</keyword>
<dbReference type="InterPro" id="IPR011022">
    <property type="entry name" value="Arrestin_C-like"/>
</dbReference>
<dbReference type="InterPro" id="IPR014756">
    <property type="entry name" value="Ig_E-set"/>
</dbReference>
<evidence type="ECO:0000313" key="4">
    <source>
        <dbReference type="Proteomes" id="UP000444721"/>
    </source>
</evidence>
<evidence type="ECO:0000313" key="3">
    <source>
        <dbReference type="EMBL" id="KAF0981503.1"/>
    </source>
</evidence>
<feature type="compositionally biased region" description="Low complexity" evidence="1">
    <location>
        <begin position="483"/>
        <end position="493"/>
    </location>
</feature>
<evidence type="ECO:0000259" key="2">
    <source>
        <dbReference type="SMART" id="SM01017"/>
    </source>
</evidence>
<dbReference type="EMBL" id="VFQX01000013">
    <property type="protein sequence ID" value="KAF0981503.1"/>
    <property type="molecule type" value="Genomic_DNA"/>
</dbReference>
<dbReference type="OrthoDB" id="2333384at2759"/>
<dbReference type="SUPFAM" id="SSF81296">
    <property type="entry name" value="E set domains"/>
    <property type="match status" value="2"/>
</dbReference>
<dbReference type="Pfam" id="PF02752">
    <property type="entry name" value="Arrestin_C"/>
    <property type="match status" value="1"/>
</dbReference>
<gene>
    <name evidence="3" type="ORF">FDP41_012160</name>
</gene>
<dbReference type="GeneID" id="68119375"/>
<reference evidence="3 4" key="1">
    <citation type="journal article" date="2019" name="Sci. Rep.">
        <title>Nanopore sequencing improves the draft genome of the human pathogenic amoeba Naegleria fowleri.</title>
        <authorList>
            <person name="Liechti N."/>
            <person name="Schurch N."/>
            <person name="Bruggmann R."/>
            <person name="Wittwer M."/>
        </authorList>
    </citation>
    <scope>NUCLEOTIDE SEQUENCE [LARGE SCALE GENOMIC DNA]</scope>
    <source>
        <strain evidence="3 4">ATCC 30894</strain>
    </source>
</reference>
<dbReference type="InterPro" id="IPR050357">
    <property type="entry name" value="Arrestin_domain-protein"/>
</dbReference>
<dbReference type="OMA" id="YELRCTC"/>
<dbReference type="Pfam" id="PF00339">
    <property type="entry name" value="Arrestin_N"/>
    <property type="match status" value="1"/>
</dbReference>
<feature type="region of interest" description="Disordered" evidence="1">
    <location>
        <begin position="474"/>
        <end position="503"/>
    </location>
</feature>
<dbReference type="Proteomes" id="UP000444721">
    <property type="component" value="Unassembled WGS sequence"/>
</dbReference>
<feature type="region of interest" description="Disordered" evidence="1">
    <location>
        <begin position="401"/>
        <end position="433"/>
    </location>
</feature>
<dbReference type="InterPro" id="IPR014752">
    <property type="entry name" value="Arrestin-like_C"/>
</dbReference>
<dbReference type="PANTHER" id="PTHR11188">
    <property type="entry name" value="ARRESTIN DOMAIN CONTAINING PROTEIN"/>
    <property type="match status" value="1"/>
</dbReference>
<dbReference type="PANTHER" id="PTHR11188:SF17">
    <property type="entry name" value="FI21816P1"/>
    <property type="match status" value="1"/>
</dbReference>
<dbReference type="GO" id="GO:0005737">
    <property type="term" value="C:cytoplasm"/>
    <property type="evidence" value="ECO:0007669"/>
    <property type="project" value="TreeGrafter"/>
</dbReference>
<proteinExistence type="predicted"/>
<dbReference type="SMART" id="SM01017">
    <property type="entry name" value="Arrestin_C"/>
    <property type="match status" value="1"/>
</dbReference>
<dbReference type="GO" id="GO:0015031">
    <property type="term" value="P:protein transport"/>
    <property type="evidence" value="ECO:0007669"/>
    <property type="project" value="TreeGrafter"/>
</dbReference>
<feature type="domain" description="Arrestin C-terminal-like" evidence="2">
    <location>
        <begin position="194"/>
        <end position="337"/>
    </location>
</feature>